<evidence type="ECO:0000313" key="1">
    <source>
        <dbReference type="EMBL" id="MPC70263.1"/>
    </source>
</evidence>
<gene>
    <name evidence="1" type="ORF">E2C01_064505</name>
</gene>
<dbReference type="Proteomes" id="UP000324222">
    <property type="component" value="Unassembled WGS sequence"/>
</dbReference>
<reference evidence="1 2" key="1">
    <citation type="submission" date="2019-05" db="EMBL/GenBank/DDBJ databases">
        <title>Another draft genome of Portunus trituberculatus and its Hox gene families provides insights of decapod evolution.</title>
        <authorList>
            <person name="Jeong J.-H."/>
            <person name="Song I."/>
            <person name="Kim S."/>
            <person name="Choi T."/>
            <person name="Kim D."/>
            <person name="Ryu S."/>
            <person name="Kim W."/>
        </authorList>
    </citation>
    <scope>NUCLEOTIDE SEQUENCE [LARGE SCALE GENOMIC DNA]</scope>
    <source>
        <tissue evidence="1">Muscle</tissue>
    </source>
</reference>
<protein>
    <submittedName>
        <fullName evidence="1">Uncharacterized protein</fullName>
    </submittedName>
</protein>
<name>A0A5B7HJA4_PORTR</name>
<dbReference type="OrthoDB" id="6362760at2759"/>
<proteinExistence type="predicted"/>
<evidence type="ECO:0000313" key="2">
    <source>
        <dbReference type="Proteomes" id="UP000324222"/>
    </source>
</evidence>
<organism evidence="1 2">
    <name type="scientific">Portunus trituberculatus</name>
    <name type="common">Swimming crab</name>
    <name type="synonym">Neptunus trituberculatus</name>
    <dbReference type="NCBI Taxonomy" id="210409"/>
    <lineage>
        <taxon>Eukaryota</taxon>
        <taxon>Metazoa</taxon>
        <taxon>Ecdysozoa</taxon>
        <taxon>Arthropoda</taxon>
        <taxon>Crustacea</taxon>
        <taxon>Multicrustacea</taxon>
        <taxon>Malacostraca</taxon>
        <taxon>Eumalacostraca</taxon>
        <taxon>Eucarida</taxon>
        <taxon>Decapoda</taxon>
        <taxon>Pleocyemata</taxon>
        <taxon>Brachyura</taxon>
        <taxon>Eubrachyura</taxon>
        <taxon>Portunoidea</taxon>
        <taxon>Portunidae</taxon>
        <taxon>Portuninae</taxon>
        <taxon>Portunus</taxon>
    </lineage>
</organism>
<dbReference type="EMBL" id="VSRR010030835">
    <property type="protein sequence ID" value="MPC70263.1"/>
    <property type="molecule type" value="Genomic_DNA"/>
</dbReference>
<sequence>MFYREATLASVGTGQCEEVSCDLSHNKNLSNQDLQCRVVIGKPTVGVVAAITSHIEAGSAWLLQSGRTQVLPDDAPSKEVELLTEELGSAKRNKYSISCLKRELQRQQKANHGDSIIYELAEPDYSPGNSIMTQVVMMKLQNELYHTEKDKKMEGELKVVEQHVDHYQTKAKEWKVKATRLE</sequence>
<keyword evidence="2" id="KW-1185">Reference proteome</keyword>
<dbReference type="AlphaFoldDB" id="A0A5B7HJA4"/>
<comment type="caution">
    <text evidence="1">The sequence shown here is derived from an EMBL/GenBank/DDBJ whole genome shotgun (WGS) entry which is preliminary data.</text>
</comment>
<accession>A0A5B7HJA4</accession>